<reference evidence="1 2" key="1">
    <citation type="submission" date="2015-09" db="EMBL/GenBank/DDBJ databases">
        <authorList>
            <consortium name="Pathogen Informatics"/>
        </authorList>
    </citation>
    <scope>NUCLEOTIDE SEQUENCE [LARGE SCALE GENOMIC DNA]</scope>
    <source>
        <strain evidence="1 2">2789STDY5608840</strain>
    </source>
</reference>
<gene>
    <name evidence="1" type="ORF">ERS852397_02138</name>
</gene>
<evidence type="ECO:0000313" key="2">
    <source>
        <dbReference type="Proteomes" id="UP000095517"/>
    </source>
</evidence>
<evidence type="ECO:0000313" key="1">
    <source>
        <dbReference type="EMBL" id="CUO48864.1"/>
    </source>
</evidence>
<dbReference type="EMBL" id="CYZH01000010">
    <property type="protein sequence ID" value="CUO48864.1"/>
    <property type="molecule type" value="Genomic_DNA"/>
</dbReference>
<protein>
    <submittedName>
        <fullName evidence="1">Uncharacterized protein</fullName>
    </submittedName>
</protein>
<proteinExistence type="predicted"/>
<accession>A0A174FF91</accession>
<dbReference type="Proteomes" id="UP000095517">
    <property type="component" value="Unassembled WGS sequence"/>
</dbReference>
<organism evidence="1 2">
    <name type="scientific">Bacteroides finegoldii</name>
    <dbReference type="NCBI Taxonomy" id="338188"/>
    <lineage>
        <taxon>Bacteria</taxon>
        <taxon>Pseudomonadati</taxon>
        <taxon>Bacteroidota</taxon>
        <taxon>Bacteroidia</taxon>
        <taxon>Bacteroidales</taxon>
        <taxon>Bacteroidaceae</taxon>
        <taxon>Bacteroides</taxon>
    </lineage>
</organism>
<name>A0A174FF91_9BACE</name>
<dbReference type="AlphaFoldDB" id="A0A174FF91"/>
<sequence length="44" mass="5347">MVLYVWYLMNCLFFDFGMDRKSCMQAGIYLLKSVRLTRTSIVFW</sequence>